<comment type="caution">
    <text evidence="1">The sequence shown here is derived from an EMBL/GenBank/DDBJ whole genome shotgun (WGS) entry which is preliminary data.</text>
</comment>
<reference evidence="1" key="1">
    <citation type="submission" date="2021-01" db="EMBL/GenBank/DDBJ databases">
        <authorList>
            <person name="Kaushik A."/>
        </authorList>
    </citation>
    <scope>NUCLEOTIDE SEQUENCE</scope>
    <source>
        <strain evidence="1">AG4-RS23</strain>
    </source>
</reference>
<sequence length="347" mass="38107">MCLAFWTLAHPRYALIVTANRDEFLSRPTIPANWHNFGTTDLCGEKYVISGRDATAGGTWLGINKKGDVAVLTNITELARNYTSSRGELSSNFLTLPAPSNGYSDDRISSYVKALLSQQRSYAGFNLLLASPANSDGRFEYRFNLLLASPANSDGRFEYRGVMVTNSQGGGEITSRPLSERECLSCGVSNSNDAACELSEDSEWPKVSEGRKLFEKVINQEDLDDDGLIDALCQVMGVENPTKPTTRYGLRTTISVPPIPVEPGAWSNTVNPPTNEVPASADAAPALAKENRKDYYGTRLTSVVLVRRDGSVTFVERDVWVQKNGAGEPEKRSDISSQRRFDFQIQA</sequence>
<proteinExistence type="predicted"/>
<dbReference type="PANTHER" id="PTHR17985:SF8">
    <property type="entry name" value="TRANSPORT AND GOLGI ORGANIZATION PROTEIN 2 HOMOLOG"/>
    <property type="match status" value="1"/>
</dbReference>
<accession>A0A8H3CWF7</accession>
<evidence type="ECO:0000313" key="1">
    <source>
        <dbReference type="EMBL" id="CAE6502369.1"/>
    </source>
</evidence>
<dbReference type="GO" id="GO:0007030">
    <property type="term" value="P:Golgi organization"/>
    <property type="evidence" value="ECO:0007669"/>
    <property type="project" value="TreeGrafter"/>
</dbReference>
<dbReference type="EMBL" id="CAJMWY010003425">
    <property type="protein sequence ID" value="CAE6502369.1"/>
    <property type="molecule type" value="Genomic_DNA"/>
</dbReference>
<dbReference type="PANTHER" id="PTHR17985">
    <property type="entry name" value="SER/THR-RICH PROTEIN T10 IN DGCR REGION"/>
    <property type="match status" value="1"/>
</dbReference>
<name>A0A8H3CWF7_9AGAM</name>
<organism evidence="1 2">
    <name type="scientific">Rhizoctonia solani</name>
    <dbReference type="NCBI Taxonomy" id="456999"/>
    <lineage>
        <taxon>Eukaryota</taxon>
        <taxon>Fungi</taxon>
        <taxon>Dikarya</taxon>
        <taxon>Basidiomycota</taxon>
        <taxon>Agaricomycotina</taxon>
        <taxon>Agaricomycetes</taxon>
        <taxon>Cantharellales</taxon>
        <taxon>Ceratobasidiaceae</taxon>
        <taxon>Rhizoctonia</taxon>
    </lineage>
</organism>
<dbReference type="AlphaFoldDB" id="A0A8H3CWF7"/>
<dbReference type="InterPro" id="IPR008551">
    <property type="entry name" value="TANGO2"/>
</dbReference>
<dbReference type="GO" id="GO:0005794">
    <property type="term" value="C:Golgi apparatus"/>
    <property type="evidence" value="ECO:0007669"/>
    <property type="project" value="TreeGrafter"/>
</dbReference>
<dbReference type="Proteomes" id="UP000663861">
    <property type="component" value="Unassembled WGS sequence"/>
</dbReference>
<evidence type="ECO:0000313" key="2">
    <source>
        <dbReference type="Proteomes" id="UP000663861"/>
    </source>
</evidence>
<dbReference type="Pfam" id="PF05742">
    <property type="entry name" value="TANGO2"/>
    <property type="match status" value="1"/>
</dbReference>
<protein>
    <submittedName>
        <fullName evidence="1">Uncharacterized protein</fullName>
    </submittedName>
</protein>
<dbReference type="GO" id="GO:0009306">
    <property type="term" value="P:protein secretion"/>
    <property type="evidence" value="ECO:0007669"/>
    <property type="project" value="TreeGrafter"/>
</dbReference>
<gene>
    <name evidence="1" type="ORF">RDB_LOCUS124075</name>
</gene>